<accession>A0ABS1E4R4</accession>
<dbReference type="Proteomes" id="UP000738126">
    <property type="component" value="Unassembled WGS sequence"/>
</dbReference>
<evidence type="ECO:0000256" key="1">
    <source>
        <dbReference type="SAM" id="Phobius"/>
    </source>
</evidence>
<organism evidence="3 4">
    <name type="scientific">Halorhodospira neutriphila</name>
    <dbReference type="NCBI Taxonomy" id="168379"/>
    <lineage>
        <taxon>Bacteria</taxon>
        <taxon>Pseudomonadati</taxon>
        <taxon>Pseudomonadota</taxon>
        <taxon>Gammaproteobacteria</taxon>
        <taxon>Chromatiales</taxon>
        <taxon>Ectothiorhodospiraceae</taxon>
        <taxon>Halorhodospira</taxon>
    </lineage>
</organism>
<feature type="domain" description="DUF2726" evidence="2">
    <location>
        <begin position="46"/>
        <end position="168"/>
    </location>
</feature>
<gene>
    <name evidence="3" type="ORF">CKO13_06730</name>
</gene>
<keyword evidence="1" id="KW-1133">Transmembrane helix</keyword>
<dbReference type="InterPro" id="IPR014538">
    <property type="entry name" value="UCP028063_topo_Znf"/>
</dbReference>
<protein>
    <recommendedName>
        <fullName evidence="2">DUF2726 domain-containing protein</fullName>
    </recommendedName>
</protein>
<keyword evidence="1" id="KW-0472">Membrane</keyword>
<comment type="caution">
    <text evidence="3">The sequence shown here is derived from an EMBL/GenBank/DDBJ whole genome shotgun (WGS) entry which is preliminary data.</text>
</comment>
<reference evidence="3 4" key="1">
    <citation type="journal article" date="2020" name="Microorganisms">
        <title>Osmotic Adaptation and Compatible Solute Biosynthesis of Phototrophic Bacteria as Revealed from Genome Analyses.</title>
        <authorList>
            <person name="Imhoff J.F."/>
            <person name="Rahn T."/>
            <person name="Kunzel S."/>
            <person name="Keller A."/>
            <person name="Neulinger S.C."/>
        </authorList>
    </citation>
    <scope>NUCLEOTIDE SEQUENCE [LARGE SCALE GENOMIC DNA]</scope>
    <source>
        <strain evidence="3 4">DSM 15116</strain>
    </source>
</reference>
<dbReference type="PIRSF" id="PIRSF028063">
    <property type="entry name" value="UCP028063"/>
    <property type="match status" value="1"/>
</dbReference>
<evidence type="ECO:0000259" key="2">
    <source>
        <dbReference type="Pfam" id="PF10881"/>
    </source>
</evidence>
<dbReference type="Pfam" id="PF10881">
    <property type="entry name" value="DUF2726"/>
    <property type="match status" value="1"/>
</dbReference>
<dbReference type="InterPro" id="IPR024402">
    <property type="entry name" value="DUF2726"/>
</dbReference>
<dbReference type="EMBL" id="NRSH01000062">
    <property type="protein sequence ID" value="MBK1726721.1"/>
    <property type="molecule type" value="Genomic_DNA"/>
</dbReference>
<proteinExistence type="predicted"/>
<keyword evidence="1" id="KW-0812">Transmembrane</keyword>
<evidence type="ECO:0000313" key="4">
    <source>
        <dbReference type="Proteomes" id="UP000738126"/>
    </source>
</evidence>
<feature type="transmembrane region" description="Helical" evidence="1">
    <location>
        <begin position="6"/>
        <end position="28"/>
    </location>
</feature>
<sequence>MSQFNSIIDAGIILIIGVVFFSIVIAFIKRGLGTQELPEVPYQRKESLFTNAERSFLGVLDQAIDERLRVFGKVRVADVLSVKSVGDRKRWQQAFNRINAKHFDFVLCRASDLSLLAVIELDDQSHNQDRRKRRDDFLEEACQAADLPLIRIPAKRNYTVAELRSEIEGITAKGA</sequence>
<evidence type="ECO:0000313" key="3">
    <source>
        <dbReference type="EMBL" id="MBK1726721.1"/>
    </source>
</evidence>
<name>A0ABS1E4R4_9GAMM</name>
<keyword evidence="4" id="KW-1185">Reference proteome</keyword>